<dbReference type="PANTHER" id="PTHR31595">
    <property type="entry name" value="LONG-CHAIN-ALCOHOL O-FATTY-ACYLTRANSFERASE 3-RELATED"/>
    <property type="match status" value="1"/>
</dbReference>
<evidence type="ECO:0000256" key="8">
    <source>
        <dbReference type="SAM" id="Phobius"/>
    </source>
</evidence>
<feature type="transmembrane region" description="Helical" evidence="8">
    <location>
        <begin position="352"/>
        <end position="373"/>
    </location>
</feature>
<protein>
    <recommendedName>
        <fullName evidence="9">Wax synthase domain-containing protein</fullName>
    </recommendedName>
</protein>
<sequence length="411" mass="45595">MSNFVSFAVPSLWNALGVPSAKLPIDGATLLSYVLPPLVCHFVAAVLAVTPRTRTIRVAIWPLVALLALRAALSVDMSQGRTERKFLNIDLVLFMLSVAARTLDWALAEVPLVRHPHPTNTSSSSIIMDAFDLVSDIRGHGWESSRYQSYIPRETRPTDRKTFVFCTFLSAIAHTLMCGALHRAILMLAPVGVGSIPEGSTIFDESLPFVMQYLRASIISILAALAIYAVLQMTYDLSTISAILILGHDPAHWPPVFDAPWCATSLNDFWGRRWHQLLRHTFLSLGGYPLSFILGRTGMVIGAFLASAVLHHIALVTLNSQMEMWWMLVGFGMMAPGILVERAFYRLMGKRVGGVLGWIWTMAWLTLWGNVIVEGFARAGMFSCASFVDSMLPVRIPVEHLVVNFDVWLRT</sequence>
<comment type="subcellular location">
    <subcellularLocation>
        <location evidence="1">Membrane</location>
        <topology evidence="1">Multi-pass membrane protein</topology>
    </subcellularLocation>
</comment>
<dbReference type="GO" id="GO:0016020">
    <property type="term" value="C:membrane"/>
    <property type="evidence" value="ECO:0007669"/>
    <property type="project" value="UniProtKB-SubCell"/>
</dbReference>
<evidence type="ECO:0000313" key="11">
    <source>
        <dbReference type="Proteomes" id="UP001194468"/>
    </source>
</evidence>
<evidence type="ECO:0000313" key="10">
    <source>
        <dbReference type="EMBL" id="KAF8447199.1"/>
    </source>
</evidence>
<comment type="pathway">
    <text evidence="2">Secondary metabolite biosynthesis.</text>
</comment>
<keyword evidence="6 8" id="KW-1133">Transmembrane helix</keyword>
<accession>A0AAD4C2B1</accession>
<feature type="domain" description="Wax synthase" evidence="9">
    <location>
        <begin position="253"/>
        <end position="327"/>
    </location>
</feature>
<evidence type="ECO:0000256" key="3">
    <source>
        <dbReference type="ARBA" id="ARBA00007282"/>
    </source>
</evidence>
<dbReference type="AlphaFoldDB" id="A0AAD4C2B1"/>
<evidence type="ECO:0000256" key="4">
    <source>
        <dbReference type="ARBA" id="ARBA00022679"/>
    </source>
</evidence>
<keyword evidence="11" id="KW-1185">Reference proteome</keyword>
<dbReference type="InterPro" id="IPR032805">
    <property type="entry name" value="Wax_synthase_dom"/>
</dbReference>
<reference evidence="10" key="2">
    <citation type="journal article" date="2020" name="Nat. Commun.">
        <title>Large-scale genome sequencing of mycorrhizal fungi provides insights into the early evolution of symbiotic traits.</title>
        <authorList>
            <person name="Miyauchi S."/>
            <person name="Kiss E."/>
            <person name="Kuo A."/>
            <person name="Drula E."/>
            <person name="Kohler A."/>
            <person name="Sanchez-Garcia M."/>
            <person name="Morin E."/>
            <person name="Andreopoulos B."/>
            <person name="Barry K.W."/>
            <person name="Bonito G."/>
            <person name="Buee M."/>
            <person name="Carver A."/>
            <person name="Chen C."/>
            <person name="Cichocki N."/>
            <person name="Clum A."/>
            <person name="Culley D."/>
            <person name="Crous P.W."/>
            <person name="Fauchery L."/>
            <person name="Girlanda M."/>
            <person name="Hayes R.D."/>
            <person name="Keri Z."/>
            <person name="LaButti K."/>
            <person name="Lipzen A."/>
            <person name="Lombard V."/>
            <person name="Magnuson J."/>
            <person name="Maillard F."/>
            <person name="Murat C."/>
            <person name="Nolan M."/>
            <person name="Ohm R.A."/>
            <person name="Pangilinan J."/>
            <person name="Pereira M.F."/>
            <person name="Perotto S."/>
            <person name="Peter M."/>
            <person name="Pfister S."/>
            <person name="Riley R."/>
            <person name="Sitrit Y."/>
            <person name="Stielow J.B."/>
            <person name="Szollosi G."/>
            <person name="Zifcakova L."/>
            <person name="Stursova M."/>
            <person name="Spatafora J.W."/>
            <person name="Tedersoo L."/>
            <person name="Vaario L.M."/>
            <person name="Yamada A."/>
            <person name="Yan M."/>
            <person name="Wang P."/>
            <person name="Xu J."/>
            <person name="Bruns T."/>
            <person name="Baldrian P."/>
            <person name="Vilgalys R."/>
            <person name="Dunand C."/>
            <person name="Henrissat B."/>
            <person name="Grigoriev I.V."/>
            <person name="Hibbett D."/>
            <person name="Nagy L.G."/>
            <person name="Martin F.M."/>
        </authorList>
    </citation>
    <scope>NUCLEOTIDE SEQUENCE</scope>
    <source>
        <strain evidence="10">BED1</strain>
    </source>
</reference>
<dbReference type="GO" id="GO:0008374">
    <property type="term" value="F:O-acyltransferase activity"/>
    <property type="evidence" value="ECO:0007669"/>
    <property type="project" value="InterPro"/>
</dbReference>
<evidence type="ECO:0000259" key="9">
    <source>
        <dbReference type="Pfam" id="PF13813"/>
    </source>
</evidence>
<dbReference type="Pfam" id="PF13813">
    <property type="entry name" value="MBOAT_2"/>
    <property type="match status" value="1"/>
</dbReference>
<comment type="similarity">
    <text evidence="3">Belongs to the wax synthase family.</text>
</comment>
<feature type="transmembrane region" description="Helical" evidence="8">
    <location>
        <begin position="163"/>
        <end position="189"/>
    </location>
</feature>
<dbReference type="InterPro" id="IPR044851">
    <property type="entry name" value="Wax_synthase"/>
</dbReference>
<evidence type="ECO:0000256" key="7">
    <source>
        <dbReference type="ARBA" id="ARBA00023136"/>
    </source>
</evidence>
<name>A0AAD4C2B1_BOLED</name>
<dbReference type="Proteomes" id="UP001194468">
    <property type="component" value="Unassembled WGS sequence"/>
</dbReference>
<feature type="transmembrane region" description="Helical" evidence="8">
    <location>
        <begin position="27"/>
        <end position="49"/>
    </location>
</feature>
<keyword evidence="5 8" id="KW-0812">Transmembrane</keyword>
<feature type="transmembrane region" description="Helical" evidence="8">
    <location>
        <begin position="209"/>
        <end position="231"/>
    </location>
</feature>
<organism evidence="10 11">
    <name type="scientific">Boletus edulis BED1</name>
    <dbReference type="NCBI Taxonomy" id="1328754"/>
    <lineage>
        <taxon>Eukaryota</taxon>
        <taxon>Fungi</taxon>
        <taxon>Dikarya</taxon>
        <taxon>Basidiomycota</taxon>
        <taxon>Agaricomycotina</taxon>
        <taxon>Agaricomycetes</taxon>
        <taxon>Agaricomycetidae</taxon>
        <taxon>Boletales</taxon>
        <taxon>Boletineae</taxon>
        <taxon>Boletaceae</taxon>
        <taxon>Boletoideae</taxon>
        <taxon>Boletus</taxon>
    </lineage>
</organism>
<evidence type="ECO:0000256" key="5">
    <source>
        <dbReference type="ARBA" id="ARBA00022692"/>
    </source>
</evidence>
<dbReference type="PANTHER" id="PTHR31595:SF57">
    <property type="entry name" value="OS04G0481900 PROTEIN"/>
    <property type="match status" value="1"/>
</dbReference>
<evidence type="ECO:0000256" key="2">
    <source>
        <dbReference type="ARBA" id="ARBA00005179"/>
    </source>
</evidence>
<feature type="transmembrane region" description="Helical" evidence="8">
    <location>
        <begin position="324"/>
        <end position="340"/>
    </location>
</feature>
<evidence type="ECO:0000256" key="6">
    <source>
        <dbReference type="ARBA" id="ARBA00022989"/>
    </source>
</evidence>
<comment type="caution">
    <text evidence="10">The sequence shown here is derived from an EMBL/GenBank/DDBJ whole genome shotgun (WGS) entry which is preliminary data.</text>
</comment>
<gene>
    <name evidence="10" type="ORF">L210DRAFT_3390923</name>
</gene>
<dbReference type="GO" id="GO:0006629">
    <property type="term" value="P:lipid metabolic process"/>
    <property type="evidence" value="ECO:0007669"/>
    <property type="project" value="InterPro"/>
</dbReference>
<keyword evidence="4" id="KW-0808">Transferase</keyword>
<evidence type="ECO:0000256" key="1">
    <source>
        <dbReference type="ARBA" id="ARBA00004141"/>
    </source>
</evidence>
<proteinExistence type="inferred from homology"/>
<dbReference type="EMBL" id="WHUW01000004">
    <property type="protein sequence ID" value="KAF8447199.1"/>
    <property type="molecule type" value="Genomic_DNA"/>
</dbReference>
<keyword evidence="7 8" id="KW-0472">Membrane</keyword>
<reference evidence="10" key="1">
    <citation type="submission" date="2019-10" db="EMBL/GenBank/DDBJ databases">
        <authorList>
            <consortium name="DOE Joint Genome Institute"/>
            <person name="Kuo A."/>
            <person name="Miyauchi S."/>
            <person name="Kiss E."/>
            <person name="Drula E."/>
            <person name="Kohler A."/>
            <person name="Sanchez-Garcia M."/>
            <person name="Andreopoulos B."/>
            <person name="Barry K.W."/>
            <person name="Bonito G."/>
            <person name="Buee M."/>
            <person name="Carver A."/>
            <person name="Chen C."/>
            <person name="Cichocki N."/>
            <person name="Clum A."/>
            <person name="Culley D."/>
            <person name="Crous P.W."/>
            <person name="Fauchery L."/>
            <person name="Girlanda M."/>
            <person name="Hayes R."/>
            <person name="Keri Z."/>
            <person name="LaButti K."/>
            <person name="Lipzen A."/>
            <person name="Lombard V."/>
            <person name="Magnuson J."/>
            <person name="Maillard F."/>
            <person name="Morin E."/>
            <person name="Murat C."/>
            <person name="Nolan M."/>
            <person name="Ohm R."/>
            <person name="Pangilinan J."/>
            <person name="Pereira M."/>
            <person name="Perotto S."/>
            <person name="Peter M."/>
            <person name="Riley R."/>
            <person name="Sitrit Y."/>
            <person name="Stielow B."/>
            <person name="Szollosi G."/>
            <person name="Zifcakova L."/>
            <person name="Stursova M."/>
            <person name="Spatafora J.W."/>
            <person name="Tedersoo L."/>
            <person name="Vaario L.-M."/>
            <person name="Yamada A."/>
            <person name="Yan M."/>
            <person name="Wang P."/>
            <person name="Xu J."/>
            <person name="Bruns T."/>
            <person name="Baldrian P."/>
            <person name="Vilgalys R."/>
            <person name="Henrissat B."/>
            <person name="Grigoriev I.V."/>
            <person name="Hibbett D."/>
            <person name="Nagy L.G."/>
            <person name="Martin F.M."/>
        </authorList>
    </citation>
    <scope>NUCLEOTIDE SEQUENCE</scope>
    <source>
        <strain evidence="10">BED1</strain>
    </source>
</reference>